<feature type="transmembrane region" description="Helical" evidence="7">
    <location>
        <begin position="188"/>
        <end position="207"/>
    </location>
</feature>
<evidence type="ECO:0000313" key="9">
    <source>
        <dbReference type="EMBL" id="MFB9468197.1"/>
    </source>
</evidence>
<evidence type="ECO:0000256" key="5">
    <source>
        <dbReference type="ARBA" id="ARBA00022989"/>
    </source>
</evidence>
<dbReference type="Pfam" id="PF00528">
    <property type="entry name" value="BPD_transp_1"/>
    <property type="match status" value="1"/>
</dbReference>
<keyword evidence="2 7" id="KW-0813">Transport</keyword>
<reference evidence="9 10" key="1">
    <citation type="submission" date="2024-09" db="EMBL/GenBank/DDBJ databases">
        <authorList>
            <person name="Sun Q."/>
            <person name="Mori K."/>
        </authorList>
    </citation>
    <scope>NUCLEOTIDE SEQUENCE [LARGE SCALE GENOMIC DNA]</scope>
    <source>
        <strain evidence="9 10">JCM 3324</strain>
    </source>
</reference>
<evidence type="ECO:0000256" key="4">
    <source>
        <dbReference type="ARBA" id="ARBA00022692"/>
    </source>
</evidence>
<feature type="transmembrane region" description="Helical" evidence="7">
    <location>
        <begin position="69"/>
        <end position="87"/>
    </location>
</feature>
<dbReference type="Gene3D" id="1.10.3720.10">
    <property type="entry name" value="MetI-like"/>
    <property type="match status" value="1"/>
</dbReference>
<keyword evidence="5 7" id="KW-1133">Transmembrane helix</keyword>
<evidence type="ECO:0000256" key="2">
    <source>
        <dbReference type="ARBA" id="ARBA00022448"/>
    </source>
</evidence>
<evidence type="ECO:0000256" key="6">
    <source>
        <dbReference type="ARBA" id="ARBA00023136"/>
    </source>
</evidence>
<organism evidence="9 10">
    <name type="scientific">Nonomuraea salmonea</name>
    <dbReference type="NCBI Taxonomy" id="46181"/>
    <lineage>
        <taxon>Bacteria</taxon>
        <taxon>Bacillati</taxon>
        <taxon>Actinomycetota</taxon>
        <taxon>Actinomycetes</taxon>
        <taxon>Streptosporangiales</taxon>
        <taxon>Streptosporangiaceae</taxon>
        <taxon>Nonomuraea</taxon>
    </lineage>
</organism>
<gene>
    <name evidence="9" type="ORF">ACFFR3_01690</name>
</gene>
<dbReference type="CDD" id="cd06261">
    <property type="entry name" value="TM_PBP2"/>
    <property type="match status" value="1"/>
</dbReference>
<dbReference type="InterPro" id="IPR035906">
    <property type="entry name" value="MetI-like_sf"/>
</dbReference>
<accession>A0ABV5ND92</accession>
<comment type="subcellular location">
    <subcellularLocation>
        <location evidence="1 7">Cell membrane</location>
        <topology evidence="1 7">Multi-pass membrane protein</topology>
    </subcellularLocation>
</comment>
<keyword evidence="4 7" id="KW-0812">Transmembrane</keyword>
<keyword evidence="10" id="KW-1185">Reference proteome</keyword>
<evidence type="ECO:0000256" key="3">
    <source>
        <dbReference type="ARBA" id="ARBA00022475"/>
    </source>
</evidence>
<evidence type="ECO:0000259" key="8">
    <source>
        <dbReference type="PROSITE" id="PS50928"/>
    </source>
</evidence>
<feature type="transmembrane region" description="Helical" evidence="7">
    <location>
        <begin position="99"/>
        <end position="120"/>
    </location>
</feature>
<keyword evidence="3" id="KW-1003">Cell membrane</keyword>
<comment type="similarity">
    <text evidence="7">Belongs to the binding-protein-dependent transport system permease family.</text>
</comment>
<sequence length="265" mass="28935">MKLLTKIWVIPALLVVWEFAARAVGNTDFPPPTTIVAAMYELWFSGPASRIFLTDDAIDNILPSLGRMFGGWILAALIGIIAGMLLGRSRTATDYVDPLIEFGRSLPPPLLIPVFLVLQAGLHSPYGVLITQLATIVFGVVWPVLLNSIDGARAIDRTYTETATVFNLTRFQRLRVVVLPAASPKIFAGLRLSLSLALILMVLTELIGGSDGIGYQLLQAQRSFDGAAVWATITLLGILGYVVNSLFVLAERRVLVWHRQATRNP</sequence>
<feature type="transmembrane region" description="Helical" evidence="7">
    <location>
        <begin position="227"/>
        <end position="250"/>
    </location>
</feature>
<dbReference type="SUPFAM" id="SSF161098">
    <property type="entry name" value="MetI-like"/>
    <property type="match status" value="1"/>
</dbReference>
<proteinExistence type="inferred from homology"/>
<dbReference type="PANTHER" id="PTHR30151">
    <property type="entry name" value="ALKANE SULFONATE ABC TRANSPORTER-RELATED, MEMBRANE SUBUNIT"/>
    <property type="match status" value="1"/>
</dbReference>
<dbReference type="PROSITE" id="PS50928">
    <property type="entry name" value="ABC_TM1"/>
    <property type="match status" value="1"/>
</dbReference>
<feature type="domain" description="ABC transmembrane type-1" evidence="8">
    <location>
        <begin position="61"/>
        <end position="251"/>
    </location>
</feature>
<protein>
    <submittedName>
        <fullName evidence="9">ABC transporter permease</fullName>
    </submittedName>
</protein>
<keyword evidence="6 7" id="KW-0472">Membrane</keyword>
<evidence type="ECO:0000256" key="1">
    <source>
        <dbReference type="ARBA" id="ARBA00004651"/>
    </source>
</evidence>
<comment type="caution">
    <text evidence="9">The sequence shown here is derived from an EMBL/GenBank/DDBJ whole genome shotgun (WGS) entry which is preliminary data.</text>
</comment>
<feature type="transmembrane region" description="Helical" evidence="7">
    <location>
        <begin position="126"/>
        <end position="146"/>
    </location>
</feature>
<evidence type="ECO:0000256" key="7">
    <source>
        <dbReference type="RuleBase" id="RU363032"/>
    </source>
</evidence>
<dbReference type="PANTHER" id="PTHR30151:SF0">
    <property type="entry name" value="ABC TRANSPORTER PERMEASE PROTEIN MJ0413-RELATED"/>
    <property type="match status" value="1"/>
</dbReference>
<name>A0ABV5ND92_9ACTN</name>
<dbReference type="RefSeq" id="WP_364385935.1">
    <property type="nucleotide sequence ID" value="NZ_JBHMCF010000003.1"/>
</dbReference>
<dbReference type="EMBL" id="JBHMCF010000003">
    <property type="protein sequence ID" value="MFB9468197.1"/>
    <property type="molecule type" value="Genomic_DNA"/>
</dbReference>
<dbReference type="InterPro" id="IPR000515">
    <property type="entry name" value="MetI-like"/>
</dbReference>
<dbReference type="Proteomes" id="UP001589568">
    <property type="component" value="Unassembled WGS sequence"/>
</dbReference>
<evidence type="ECO:0000313" key="10">
    <source>
        <dbReference type="Proteomes" id="UP001589568"/>
    </source>
</evidence>